<evidence type="ECO:0000313" key="1">
    <source>
        <dbReference type="EMBL" id="PSB17211.1"/>
    </source>
</evidence>
<dbReference type="OrthoDB" id="531650at2"/>
<proteinExistence type="predicted"/>
<comment type="caution">
    <text evidence="1">The sequence shown here is derived from an EMBL/GenBank/DDBJ whole genome shotgun (WGS) entry which is preliminary data.</text>
</comment>
<gene>
    <name evidence="1" type="ORF">C7B65_19500</name>
</gene>
<dbReference type="AlphaFoldDB" id="A0A2T1D9V5"/>
<accession>A0A2T1D9V5</accession>
<name>A0A2T1D9V5_9CYAN</name>
<reference evidence="1 2" key="2">
    <citation type="submission" date="2018-03" db="EMBL/GenBank/DDBJ databases">
        <title>The ancient ancestry and fast evolution of plastids.</title>
        <authorList>
            <person name="Moore K.R."/>
            <person name="Magnabosco C."/>
            <person name="Momper L."/>
            <person name="Gold D.A."/>
            <person name="Bosak T."/>
            <person name="Fournier G.P."/>
        </authorList>
    </citation>
    <scope>NUCLEOTIDE SEQUENCE [LARGE SCALE GENOMIC DNA]</scope>
    <source>
        <strain evidence="1 2">ULC007</strain>
    </source>
</reference>
<protein>
    <submittedName>
        <fullName evidence="1">Uncharacterized protein</fullName>
    </submittedName>
</protein>
<keyword evidence="2" id="KW-1185">Reference proteome</keyword>
<evidence type="ECO:0000313" key="2">
    <source>
        <dbReference type="Proteomes" id="UP000238634"/>
    </source>
</evidence>
<dbReference type="RefSeq" id="WP_073074080.1">
    <property type="nucleotide sequence ID" value="NZ_MPPI01000029.1"/>
</dbReference>
<reference evidence="1 2" key="1">
    <citation type="submission" date="2018-02" db="EMBL/GenBank/DDBJ databases">
        <authorList>
            <person name="Cohen D.B."/>
            <person name="Kent A.D."/>
        </authorList>
    </citation>
    <scope>NUCLEOTIDE SEQUENCE [LARGE SCALE GENOMIC DNA]</scope>
    <source>
        <strain evidence="1 2">ULC007</strain>
    </source>
</reference>
<dbReference type="Proteomes" id="UP000238634">
    <property type="component" value="Unassembled WGS sequence"/>
</dbReference>
<organism evidence="1 2">
    <name type="scientific">Phormidesmis priestleyi ULC007</name>
    <dbReference type="NCBI Taxonomy" id="1920490"/>
    <lineage>
        <taxon>Bacteria</taxon>
        <taxon>Bacillati</taxon>
        <taxon>Cyanobacteriota</taxon>
        <taxon>Cyanophyceae</taxon>
        <taxon>Leptolyngbyales</taxon>
        <taxon>Leptolyngbyaceae</taxon>
        <taxon>Phormidesmis</taxon>
    </lineage>
</organism>
<dbReference type="EMBL" id="PVWG01000031">
    <property type="protein sequence ID" value="PSB17211.1"/>
    <property type="molecule type" value="Genomic_DNA"/>
</dbReference>
<sequence>MADMTQTVDLDSTIAALQSGITSLPPEAVISTIESWQSQLQGTEIAETLGELKMALEGKGMSGAAIGELLSDLGAQTAAAGGTASGDAMSKLQQLGQLLSQAGSSLT</sequence>